<keyword evidence="2" id="KW-1185">Reference proteome</keyword>
<comment type="caution">
    <text evidence="1">The sequence shown here is derived from an EMBL/GenBank/DDBJ whole genome shotgun (WGS) entry which is preliminary data.</text>
</comment>
<sequence length="66" mass="7592">MRRSRARRTSVRPATFVVTLKSRNGQTVEVANESDRKFLELADKFVIAAEKVEHDPARKVPRLSLR</sequence>
<evidence type="ECO:0000313" key="1">
    <source>
        <dbReference type="EMBL" id="MDQ0648645.1"/>
    </source>
</evidence>
<dbReference type="AlphaFoldDB" id="A0AAW8EYU5"/>
<accession>A0AAW8EYU5</accession>
<reference evidence="1 2" key="1">
    <citation type="submission" date="2023-07" db="EMBL/GenBank/DDBJ databases">
        <title>Comparative genomics of wheat-associated soil bacteria to identify genetic determinants of phenazine resistance.</title>
        <authorList>
            <person name="Mouncey N."/>
        </authorList>
    </citation>
    <scope>NUCLEOTIDE SEQUENCE [LARGE SCALE GENOMIC DNA]</scope>
    <source>
        <strain evidence="1 2">W4I9-1</strain>
    </source>
</reference>
<name>A0AAW8EYU5_9MICO</name>
<dbReference type="EMBL" id="JAUSXV010000001">
    <property type="protein sequence ID" value="MDQ0648645.1"/>
    <property type="molecule type" value="Genomic_DNA"/>
</dbReference>
<proteinExistence type="predicted"/>
<organism evidence="1 2">
    <name type="scientific">Microbacterium natoriense</name>
    <dbReference type="NCBI Taxonomy" id="284570"/>
    <lineage>
        <taxon>Bacteria</taxon>
        <taxon>Bacillati</taxon>
        <taxon>Actinomycetota</taxon>
        <taxon>Actinomycetes</taxon>
        <taxon>Micrococcales</taxon>
        <taxon>Microbacteriaceae</taxon>
        <taxon>Microbacterium</taxon>
    </lineage>
</organism>
<dbReference type="Proteomes" id="UP001244427">
    <property type="component" value="Unassembled WGS sequence"/>
</dbReference>
<evidence type="ECO:0000313" key="2">
    <source>
        <dbReference type="Proteomes" id="UP001244427"/>
    </source>
</evidence>
<protein>
    <submittedName>
        <fullName evidence="1">Uncharacterized protein</fullName>
    </submittedName>
</protein>
<gene>
    <name evidence="1" type="ORF">QFZ53_002841</name>
</gene>